<dbReference type="Proteomes" id="UP000320055">
    <property type="component" value="Unassembled WGS sequence"/>
</dbReference>
<accession>A0A563VMK3</accession>
<organism evidence="1 2">
    <name type="scientific">Hyella patelloides LEGE 07179</name>
    <dbReference type="NCBI Taxonomy" id="945734"/>
    <lineage>
        <taxon>Bacteria</taxon>
        <taxon>Bacillati</taxon>
        <taxon>Cyanobacteriota</taxon>
        <taxon>Cyanophyceae</taxon>
        <taxon>Pleurocapsales</taxon>
        <taxon>Hyellaceae</taxon>
        <taxon>Hyella</taxon>
    </lineage>
</organism>
<dbReference type="EMBL" id="CAACVJ010000067">
    <property type="protein sequence ID" value="VEP12659.1"/>
    <property type="molecule type" value="Genomic_DNA"/>
</dbReference>
<sequence>MIFLDFFLIFLTCNTISHELTVEMEEYIYIDKKLRDFIIPTTCTLSATS</sequence>
<name>A0A563VMK3_9CYAN</name>
<keyword evidence="2" id="KW-1185">Reference proteome</keyword>
<evidence type="ECO:0000313" key="1">
    <source>
        <dbReference type="EMBL" id="VEP12659.1"/>
    </source>
</evidence>
<gene>
    <name evidence="1" type="ORF">H1P_1590013</name>
</gene>
<evidence type="ECO:0000313" key="2">
    <source>
        <dbReference type="Proteomes" id="UP000320055"/>
    </source>
</evidence>
<dbReference type="AlphaFoldDB" id="A0A563VMK3"/>
<proteinExistence type="predicted"/>
<reference evidence="1 2" key="1">
    <citation type="submission" date="2019-01" db="EMBL/GenBank/DDBJ databases">
        <authorList>
            <person name="Brito A."/>
        </authorList>
    </citation>
    <scope>NUCLEOTIDE SEQUENCE [LARGE SCALE GENOMIC DNA]</scope>
    <source>
        <strain evidence="1">1</strain>
    </source>
</reference>
<protein>
    <submittedName>
        <fullName evidence="1">Uncharacterized protein</fullName>
    </submittedName>
</protein>